<dbReference type="SMART" id="SM00889">
    <property type="entry name" value="EFG_IV"/>
    <property type="match status" value="1"/>
</dbReference>
<keyword evidence="2" id="KW-0342">GTP-binding</keyword>
<dbReference type="EMBL" id="JAVREL010000016">
    <property type="protein sequence ID" value="MDT0345832.1"/>
    <property type="molecule type" value="Genomic_DNA"/>
</dbReference>
<accession>A0ABU2MW19</accession>
<organism evidence="4 5">
    <name type="scientific">Streptomyces litchfieldiae</name>
    <dbReference type="NCBI Taxonomy" id="3075543"/>
    <lineage>
        <taxon>Bacteria</taxon>
        <taxon>Bacillati</taxon>
        <taxon>Actinomycetota</taxon>
        <taxon>Actinomycetes</taxon>
        <taxon>Kitasatosporales</taxon>
        <taxon>Streptomycetaceae</taxon>
        <taxon>Streptomyces</taxon>
    </lineage>
</organism>
<gene>
    <name evidence="4" type="ORF">RM590_25045</name>
</gene>
<name>A0ABU2MW19_9ACTN</name>
<proteinExistence type="predicted"/>
<evidence type="ECO:0000313" key="5">
    <source>
        <dbReference type="Proteomes" id="UP001183246"/>
    </source>
</evidence>
<dbReference type="Proteomes" id="UP001183246">
    <property type="component" value="Unassembled WGS sequence"/>
</dbReference>
<comment type="caution">
    <text evidence="4">The sequence shown here is derived from an EMBL/GenBank/DDBJ whole genome shotgun (WGS) entry which is preliminary data.</text>
</comment>
<keyword evidence="5" id="KW-1185">Reference proteome</keyword>
<sequence length="130" mass="13719">MTSVPARPFPPRPLRGVRVLHKKINCAPQFAEITVDFEPAAEGFAFETAADLDVAYEPAADIPGFLTAAAEGIRDQLSFPEHGLLVATRVVLVAARAHPEGSSELAFRIAGALAARSALELAREDGPDGS</sequence>
<evidence type="ECO:0000256" key="2">
    <source>
        <dbReference type="ARBA" id="ARBA00023134"/>
    </source>
</evidence>
<dbReference type="InterPro" id="IPR014721">
    <property type="entry name" value="Ribsml_uS5_D2-typ_fold_subgr"/>
</dbReference>
<dbReference type="InterPro" id="IPR020568">
    <property type="entry name" value="Ribosomal_Su5_D2-typ_SF"/>
</dbReference>
<dbReference type="SUPFAM" id="SSF54211">
    <property type="entry name" value="Ribosomal protein S5 domain 2-like"/>
    <property type="match status" value="1"/>
</dbReference>
<evidence type="ECO:0000259" key="3">
    <source>
        <dbReference type="SMART" id="SM00889"/>
    </source>
</evidence>
<evidence type="ECO:0000313" key="4">
    <source>
        <dbReference type="EMBL" id="MDT0345832.1"/>
    </source>
</evidence>
<dbReference type="Gene3D" id="3.30.230.10">
    <property type="match status" value="1"/>
</dbReference>
<reference evidence="5" key="1">
    <citation type="submission" date="2023-07" db="EMBL/GenBank/DDBJ databases">
        <title>30 novel species of actinomycetes from the DSMZ collection.</title>
        <authorList>
            <person name="Nouioui I."/>
        </authorList>
    </citation>
    <scope>NUCLEOTIDE SEQUENCE [LARGE SCALE GENOMIC DNA]</scope>
    <source>
        <strain evidence="5">DSM 44938</strain>
    </source>
</reference>
<protein>
    <recommendedName>
        <fullName evidence="3">Translation elongation factor EFG/EF2 domain-containing protein</fullName>
    </recommendedName>
</protein>
<dbReference type="RefSeq" id="WP_311706965.1">
    <property type="nucleotide sequence ID" value="NZ_JAVREL010000016.1"/>
</dbReference>
<dbReference type="InterPro" id="IPR005517">
    <property type="entry name" value="Transl_elong_EFG/EF2_IV"/>
</dbReference>
<dbReference type="Pfam" id="PF03764">
    <property type="entry name" value="EFG_IV"/>
    <property type="match status" value="1"/>
</dbReference>
<evidence type="ECO:0000256" key="1">
    <source>
        <dbReference type="ARBA" id="ARBA00022741"/>
    </source>
</evidence>
<feature type="domain" description="Translation elongation factor EFG/EF2" evidence="3">
    <location>
        <begin position="6"/>
        <end position="123"/>
    </location>
</feature>
<keyword evidence="1" id="KW-0547">Nucleotide-binding</keyword>